<proteinExistence type="predicted"/>
<dbReference type="InterPro" id="IPR025736">
    <property type="entry name" value="PucR_C-HTH_dom"/>
</dbReference>
<name>A0A9X8RA39_9BACI</name>
<dbReference type="EMBL" id="FTMX01000004">
    <property type="protein sequence ID" value="SIR53444.1"/>
    <property type="molecule type" value="Genomic_DNA"/>
</dbReference>
<evidence type="ECO:0000259" key="1">
    <source>
        <dbReference type="Pfam" id="PF07905"/>
    </source>
</evidence>
<dbReference type="Proteomes" id="UP000185829">
    <property type="component" value="Unassembled WGS sequence"/>
</dbReference>
<accession>A0A9X8RA39</accession>
<dbReference type="Pfam" id="PF13556">
    <property type="entry name" value="HTH_30"/>
    <property type="match status" value="1"/>
</dbReference>
<dbReference type="RefSeq" id="WP_076368706.1">
    <property type="nucleotide sequence ID" value="NZ_FTMX01000004.1"/>
</dbReference>
<dbReference type="InterPro" id="IPR042070">
    <property type="entry name" value="PucR_C-HTH_sf"/>
</dbReference>
<reference evidence="3 4" key="1">
    <citation type="submission" date="2017-01" db="EMBL/GenBank/DDBJ databases">
        <authorList>
            <person name="Varghese N."/>
            <person name="Submissions S."/>
        </authorList>
    </citation>
    <scope>NUCLEOTIDE SEQUENCE [LARGE SCALE GENOMIC DNA]</scope>
    <source>
        <strain evidence="3 4">RUG2-6</strain>
    </source>
</reference>
<dbReference type="InterPro" id="IPR051448">
    <property type="entry name" value="CdaR-like_regulators"/>
</dbReference>
<evidence type="ECO:0000259" key="2">
    <source>
        <dbReference type="Pfam" id="PF13556"/>
    </source>
</evidence>
<dbReference type="AlphaFoldDB" id="A0A9X8RA39"/>
<dbReference type="Pfam" id="PF07905">
    <property type="entry name" value="PucR"/>
    <property type="match status" value="1"/>
</dbReference>
<evidence type="ECO:0000313" key="3">
    <source>
        <dbReference type="EMBL" id="SIR53444.1"/>
    </source>
</evidence>
<comment type="caution">
    <text evidence="3">The sequence shown here is derived from an EMBL/GenBank/DDBJ whole genome shotgun (WGS) entry which is preliminary data.</text>
</comment>
<feature type="domain" description="Purine catabolism PurC-like" evidence="1">
    <location>
        <begin position="11"/>
        <end position="128"/>
    </location>
</feature>
<dbReference type="Gene3D" id="1.10.10.2840">
    <property type="entry name" value="PucR C-terminal helix-turn-helix domain"/>
    <property type="match status" value="1"/>
</dbReference>
<protein>
    <submittedName>
        <fullName evidence="3">Purine catabolism regulatory protein</fullName>
    </submittedName>
</protein>
<sequence>MNFEVEISVQEILQNKHFEHAKVIAGKSGLYRQVRWVHVLEVPSIENLLNGNELILSTGVGWNEDKEVFGSLVQQSINSNAAGLCIELGSYLSKVPKAIIELADSCDFPIIVFFKKVKFIDITQEIHSLFIKKHYLTLSELEEYSSKLNQLLLTSNPQKKILQLLHEQLKVTVVNISNQGEVQVISKKTKAEQKQIIQSLKDDKLSNHLNIAHQSVQALNQTFADLFIISEREDITEFESLILDRSSIALAQSLLRELYFEEQSKAKEAEWVRTWLEGGESDEQIHRYLSELEPNLKPNGCTVLLCKVDNLEKVISEFTYLKLYIRSIFEQRGIFLLAHTEKNKMIFVLLNNRKNSDFKCRVLEGIECLKRSDFIKKQKFLEFSVGKFVNNLSHVNNSYHTAIETLNIREKIPNELSSYFYEDLYIFRMILAAHDQGILNDFIADYLGPVLSQDQQNSGELLKTLKTYLQCKGAKKETAEQLHIVRQTLYHRLEKLYELIGRDFMDSYKRQAIEVAISAYEYLSTSKPEYEYSSLPRAANSLY</sequence>
<dbReference type="InterPro" id="IPR012914">
    <property type="entry name" value="PucR_dom"/>
</dbReference>
<dbReference type="PANTHER" id="PTHR33744">
    <property type="entry name" value="CARBOHYDRATE DIACID REGULATOR"/>
    <property type="match status" value="1"/>
</dbReference>
<feature type="domain" description="PucR C-terminal helix-turn-helix" evidence="2">
    <location>
        <begin position="461"/>
        <end position="518"/>
    </location>
</feature>
<evidence type="ECO:0000313" key="4">
    <source>
        <dbReference type="Proteomes" id="UP000185829"/>
    </source>
</evidence>
<gene>
    <name evidence="3" type="ORF">SAMN05878482_104166</name>
</gene>
<organism evidence="3 4">
    <name type="scientific">Peribacillus simplex</name>
    <dbReference type="NCBI Taxonomy" id="1478"/>
    <lineage>
        <taxon>Bacteria</taxon>
        <taxon>Bacillati</taxon>
        <taxon>Bacillota</taxon>
        <taxon>Bacilli</taxon>
        <taxon>Bacillales</taxon>
        <taxon>Bacillaceae</taxon>
        <taxon>Peribacillus</taxon>
    </lineage>
</organism>